<dbReference type="InterPro" id="IPR027417">
    <property type="entry name" value="P-loop_NTPase"/>
</dbReference>
<dbReference type="Proteomes" id="UP000620366">
    <property type="component" value="Unassembled WGS sequence"/>
</dbReference>
<dbReference type="Gene3D" id="3.40.50.300">
    <property type="entry name" value="P-loop containing nucleotide triphosphate hydrolases"/>
    <property type="match status" value="1"/>
</dbReference>
<dbReference type="InterPro" id="IPR003959">
    <property type="entry name" value="ATPase_AAA_core"/>
</dbReference>
<organism evidence="3 4">
    <name type="scientific">Feifania hominis</name>
    <dbReference type="NCBI Taxonomy" id="2763660"/>
    <lineage>
        <taxon>Bacteria</taxon>
        <taxon>Bacillati</taxon>
        <taxon>Bacillota</taxon>
        <taxon>Clostridia</taxon>
        <taxon>Eubacteriales</taxon>
        <taxon>Feifaniaceae</taxon>
        <taxon>Feifania</taxon>
    </lineage>
</organism>
<dbReference type="RefSeq" id="WP_249299369.1">
    <property type="nucleotide sequence ID" value="NZ_JACRSP010000001.1"/>
</dbReference>
<sequence length="511" mass="58307">MQITLPARNNATSQKPTTVSFERSLVLLGPNGAGKTKFALELLAGLSGVCCRMISTAAQSREDDTENAEPAVFEHCRDCRPALPCEYDPRRFARFLKPLLQYQLDEQQQGRTGVLTQASEVFCKLFAGSKLVWNNERIDVQPKSGARYSALHLSDGEKAVLFVIGHVLTAERDSVVAVDEPENYLNQDSLKLLWDTLEQLRVDLRFVYVTHDFGFAVSRDDSEIVFIRSYALEGGRPVFSYYLSEDVTKLLDGGSLADEVLFRVLGNRQKLLFIEGTQNSHDYKIYKTLFPDWNVTPVGGCGDVKKYTNLVNSMRGGDEPAARGLVDRDRMAQERIELLKGEEIYTLKVAEIENVYLIEGVVKAVAAHLKRNPKAAFSDVKNNVFACVRRRFNAITNDFIREDILALVAHKLKTAGETIELNEVNLSVEELYNIKKKYVSRFNSIIERRDYGELLKYLNYKKLIYEIEIDRIFDLSPKAYRELVVKLLRRENDEGLRLRRIIRDYNFSDLN</sequence>
<feature type="domain" description="DUF4435" evidence="2">
    <location>
        <begin position="272"/>
        <end position="488"/>
    </location>
</feature>
<dbReference type="Pfam" id="PF13304">
    <property type="entry name" value="AAA_21"/>
    <property type="match status" value="1"/>
</dbReference>
<dbReference type="SUPFAM" id="SSF52540">
    <property type="entry name" value="P-loop containing nucleoside triphosphate hydrolases"/>
    <property type="match status" value="1"/>
</dbReference>
<gene>
    <name evidence="3" type="ORF">H8695_02900</name>
</gene>
<dbReference type="GO" id="GO:0005524">
    <property type="term" value="F:ATP binding"/>
    <property type="evidence" value="ECO:0007669"/>
    <property type="project" value="InterPro"/>
</dbReference>
<accession>A0A926HT97</accession>
<proteinExistence type="predicted"/>
<evidence type="ECO:0000259" key="2">
    <source>
        <dbReference type="Pfam" id="PF14491"/>
    </source>
</evidence>
<dbReference type="EMBL" id="JACRSP010000001">
    <property type="protein sequence ID" value="MBC8535639.1"/>
    <property type="molecule type" value="Genomic_DNA"/>
</dbReference>
<evidence type="ECO:0000313" key="3">
    <source>
        <dbReference type="EMBL" id="MBC8535639.1"/>
    </source>
</evidence>
<dbReference type="GO" id="GO:0016887">
    <property type="term" value="F:ATP hydrolysis activity"/>
    <property type="evidence" value="ECO:0007669"/>
    <property type="project" value="InterPro"/>
</dbReference>
<comment type="caution">
    <text evidence="3">The sequence shown here is derived from an EMBL/GenBank/DDBJ whole genome shotgun (WGS) entry which is preliminary data.</text>
</comment>
<keyword evidence="4" id="KW-1185">Reference proteome</keyword>
<evidence type="ECO:0000259" key="1">
    <source>
        <dbReference type="Pfam" id="PF13304"/>
    </source>
</evidence>
<reference evidence="3" key="1">
    <citation type="submission" date="2020-08" db="EMBL/GenBank/DDBJ databases">
        <title>Genome public.</title>
        <authorList>
            <person name="Liu C."/>
            <person name="Sun Q."/>
        </authorList>
    </citation>
    <scope>NUCLEOTIDE SEQUENCE</scope>
    <source>
        <strain evidence="3">BX7</strain>
    </source>
</reference>
<dbReference type="InterPro" id="IPR029492">
    <property type="entry name" value="DUF4435"/>
</dbReference>
<name>A0A926HT97_9FIRM</name>
<dbReference type="AlphaFoldDB" id="A0A926HT97"/>
<dbReference type="Pfam" id="PF14491">
    <property type="entry name" value="DUF4435"/>
    <property type="match status" value="1"/>
</dbReference>
<feature type="domain" description="ATPase AAA-type core" evidence="1">
    <location>
        <begin position="136"/>
        <end position="212"/>
    </location>
</feature>
<evidence type="ECO:0000313" key="4">
    <source>
        <dbReference type="Proteomes" id="UP000620366"/>
    </source>
</evidence>
<protein>
    <submittedName>
        <fullName evidence="3">AAA family ATPase</fullName>
    </submittedName>
</protein>